<dbReference type="InterPro" id="IPR001279">
    <property type="entry name" value="Metallo-B-lactamas"/>
</dbReference>
<dbReference type="Gene3D" id="3.60.15.10">
    <property type="entry name" value="Ribonuclease Z/Hydroxyacylglutathione hydrolase-like"/>
    <property type="match status" value="1"/>
</dbReference>
<feature type="domain" description="Metallo-beta-lactamase" evidence="5">
    <location>
        <begin position="12"/>
        <end position="187"/>
    </location>
</feature>
<accession>A0A1J1DQW7</accession>
<dbReference type="CDD" id="cd06262">
    <property type="entry name" value="metallo-hydrolase-like_MBL-fold"/>
    <property type="match status" value="1"/>
</dbReference>
<dbReference type="Pfam" id="PF00753">
    <property type="entry name" value="Lactamase_B"/>
    <property type="match status" value="1"/>
</dbReference>
<dbReference type="KEGG" id="dtr:RSDT_0727"/>
<protein>
    <submittedName>
        <fullName evidence="6">Uncharacterized metallo-hydrolase</fullName>
    </submittedName>
</protein>
<dbReference type="InterPro" id="IPR051453">
    <property type="entry name" value="MBL_Glyoxalase_II"/>
</dbReference>
<gene>
    <name evidence="6" type="ORF">RSDT_0727</name>
</gene>
<dbReference type="RefSeq" id="WP_096399751.1">
    <property type="nucleotide sequence ID" value="NZ_AP017368.1"/>
</dbReference>
<keyword evidence="2" id="KW-0479">Metal-binding</keyword>
<keyword evidence="4" id="KW-0862">Zinc</keyword>
<organism evidence="6 7">
    <name type="scientific">Candidatus Desulfovibrio trichonymphae</name>
    <dbReference type="NCBI Taxonomy" id="1725232"/>
    <lineage>
        <taxon>Bacteria</taxon>
        <taxon>Pseudomonadati</taxon>
        <taxon>Thermodesulfobacteriota</taxon>
        <taxon>Desulfovibrionia</taxon>
        <taxon>Desulfovibrionales</taxon>
        <taxon>Desulfovibrionaceae</taxon>
        <taxon>Desulfovibrio</taxon>
    </lineage>
</organism>
<evidence type="ECO:0000259" key="5">
    <source>
        <dbReference type="SMART" id="SM00849"/>
    </source>
</evidence>
<comment type="cofactor">
    <cofactor evidence="1">
        <name>Zn(2+)</name>
        <dbReference type="ChEBI" id="CHEBI:29105"/>
    </cofactor>
</comment>
<evidence type="ECO:0000313" key="6">
    <source>
        <dbReference type="EMBL" id="BAV92239.1"/>
    </source>
</evidence>
<name>A0A1J1DQW7_9BACT</name>
<evidence type="ECO:0000256" key="1">
    <source>
        <dbReference type="ARBA" id="ARBA00001947"/>
    </source>
</evidence>
<dbReference type="InterPro" id="IPR036866">
    <property type="entry name" value="RibonucZ/Hydroxyglut_hydro"/>
</dbReference>
<evidence type="ECO:0000313" key="7">
    <source>
        <dbReference type="Proteomes" id="UP000242645"/>
    </source>
</evidence>
<dbReference type="Proteomes" id="UP000242645">
    <property type="component" value="Chromosome"/>
</dbReference>
<sequence length="208" mass="22157">MPVAAFPLGPLETNSYILHNESQAVAVDVGGQPEGMIAWLAEHRLPLAAICLTHLHFDHLYGVAALAAATKQPVHAPAGDGALAETESARGGIWGFPLVDPFESLPLPDGRGSFGGMDCEILETPGHTPGGVSLYFPEQKLVFTGDTLFYRSIGRTDFPGGDHATLLRSIHEKLFTLPTETKVFPGHGPATTIGDERVNNPFCGDYAQ</sequence>
<evidence type="ECO:0000256" key="3">
    <source>
        <dbReference type="ARBA" id="ARBA00022801"/>
    </source>
</evidence>
<dbReference type="PANTHER" id="PTHR46233:SF3">
    <property type="entry name" value="HYDROXYACYLGLUTATHIONE HYDROLASE GLOC"/>
    <property type="match status" value="1"/>
</dbReference>
<evidence type="ECO:0000256" key="4">
    <source>
        <dbReference type="ARBA" id="ARBA00022833"/>
    </source>
</evidence>
<dbReference type="EMBL" id="AP017368">
    <property type="protein sequence ID" value="BAV92239.1"/>
    <property type="molecule type" value="Genomic_DNA"/>
</dbReference>
<dbReference type="GO" id="GO:0046872">
    <property type="term" value="F:metal ion binding"/>
    <property type="evidence" value="ECO:0007669"/>
    <property type="project" value="UniProtKB-KW"/>
</dbReference>
<keyword evidence="3 6" id="KW-0378">Hydrolase</keyword>
<dbReference type="PANTHER" id="PTHR46233">
    <property type="entry name" value="HYDROXYACYLGLUTATHIONE HYDROLASE GLOC"/>
    <property type="match status" value="1"/>
</dbReference>
<reference evidence="6 7" key="1">
    <citation type="journal article" date="2017" name="ISME J.">
        <title>Genome of 'Ca. Desulfovibrio trichonymphae', an H2-oxidizing bacterium in a tripartite symbiotic system within a protist cell in the termite gut.</title>
        <authorList>
            <person name="Kuwahara H."/>
            <person name="Yuki M."/>
            <person name="Izawa K."/>
            <person name="Ohkuma M."/>
            <person name="Hongoh Y."/>
        </authorList>
    </citation>
    <scope>NUCLEOTIDE SEQUENCE [LARGE SCALE GENOMIC DNA]</scope>
    <source>
        <strain evidence="6 7">Rs-N31</strain>
    </source>
</reference>
<dbReference type="GO" id="GO:0016787">
    <property type="term" value="F:hydrolase activity"/>
    <property type="evidence" value="ECO:0007669"/>
    <property type="project" value="UniProtKB-KW"/>
</dbReference>
<evidence type="ECO:0000256" key="2">
    <source>
        <dbReference type="ARBA" id="ARBA00022723"/>
    </source>
</evidence>
<keyword evidence="7" id="KW-1185">Reference proteome</keyword>
<dbReference type="SUPFAM" id="SSF56281">
    <property type="entry name" value="Metallo-hydrolase/oxidoreductase"/>
    <property type="match status" value="1"/>
</dbReference>
<dbReference type="SMART" id="SM00849">
    <property type="entry name" value="Lactamase_B"/>
    <property type="match status" value="1"/>
</dbReference>
<dbReference type="AlphaFoldDB" id="A0A1J1DQW7"/>
<proteinExistence type="predicted"/>
<dbReference type="OrthoDB" id="9802991at2"/>